<feature type="domain" description="TACO1/YebC-like N-terminal" evidence="3">
    <location>
        <begin position="38"/>
        <end position="108"/>
    </location>
</feature>
<accession>A0ABR1MZR2</accession>
<dbReference type="Gene3D" id="1.10.10.200">
    <property type="match status" value="1"/>
</dbReference>
<evidence type="ECO:0000256" key="1">
    <source>
        <dbReference type="ARBA" id="ARBA00008724"/>
    </source>
</evidence>
<keyword evidence="5" id="KW-1185">Reference proteome</keyword>
<dbReference type="Pfam" id="PF01709">
    <property type="entry name" value="Transcrip_reg"/>
    <property type="match status" value="1"/>
</dbReference>
<dbReference type="InterPro" id="IPR048300">
    <property type="entry name" value="TACO1_YebC-like_2nd/3rd_dom"/>
</dbReference>
<dbReference type="Pfam" id="PF20772">
    <property type="entry name" value="TACO1_YebC_N"/>
    <property type="match status" value="1"/>
</dbReference>
<evidence type="ECO:0000259" key="3">
    <source>
        <dbReference type="Pfam" id="PF20772"/>
    </source>
</evidence>
<evidence type="ECO:0000313" key="4">
    <source>
        <dbReference type="EMBL" id="KAK7607948.1"/>
    </source>
</evidence>
<gene>
    <name evidence="4" type="ORF">JOL62DRAFT_558935</name>
</gene>
<proteinExistence type="inferred from homology"/>
<comment type="caution">
    <text evidence="4">The sequence shown here is derived from an EMBL/GenBank/DDBJ whole genome shotgun (WGS) entry which is preliminary data.</text>
</comment>
<dbReference type="PANTHER" id="PTHR12532:SF0">
    <property type="entry name" value="TRANSLATIONAL ACTIVATOR OF CYTOCHROME C OXIDASE 1"/>
    <property type="match status" value="1"/>
</dbReference>
<dbReference type="Gene3D" id="3.30.70.980">
    <property type="match status" value="2"/>
</dbReference>
<dbReference type="InterPro" id="IPR017856">
    <property type="entry name" value="Integrase-like_N"/>
</dbReference>
<dbReference type="Proteomes" id="UP001367316">
    <property type="component" value="Unassembled WGS sequence"/>
</dbReference>
<feature type="domain" description="TACO1/YebC-like second and third" evidence="2">
    <location>
        <begin position="116"/>
        <end position="276"/>
    </location>
</feature>
<dbReference type="EMBL" id="JBBPBF010000032">
    <property type="protein sequence ID" value="KAK7607948.1"/>
    <property type="molecule type" value="Genomic_DNA"/>
</dbReference>
<dbReference type="InterPro" id="IPR002876">
    <property type="entry name" value="Transcrip_reg_TACO1-like"/>
</dbReference>
<dbReference type="InterPro" id="IPR049083">
    <property type="entry name" value="TACO1_YebC_N"/>
</dbReference>
<comment type="similarity">
    <text evidence="1">Belongs to the TACO1 family.</text>
</comment>
<evidence type="ECO:0000313" key="5">
    <source>
        <dbReference type="Proteomes" id="UP001367316"/>
    </source>
</evidence>
<dbReference type="InterPro" id="IPR029072">
    <property type="entry name" value="YebC-like"/>
</dbReference>
<name>A0ABR1MZR2_9PEZI</name>
<sequence>MSIPTPRLLSRSFGYGSHVCRACQRGLATSARLQSGHNKWSTIKHDKAKKDAQMTKQRSSTSHAISLAVKLGGPDPNLNPRLALAIQVAKKASIPKNVIEQAIQRGQGVSATGAALESVTLEAMLPGSVAVMIDCEAESRNRTIADLRLVVKRAGGSHSSVSFMFARKGRIEYKAKEGIDSEQVLEAALEAGALDVEDGEDGTTVVFAEPSETKAVAEKVAQAVGLEIDQMDILWVPNEDTQVALSKEEEAEELGKFLDQLKDVAPILGVQAVYWNCKQGGVSDAAWEELTEKVKDFQ</sequence>
<dbReference type="HAMAP" id="MF_00693">
    <property type="entry name" value="Transcrip_reg_TACO1"/>
    <property type="match status" value="1"/>
</dbReference>
<protein>
    <submittedName>
        <fullName evidence="4">Transcriptional regulator TACO1-like protein</fullName>
    </submittedName>
</protein>
<organism evidence="4 5">
    <name type="scientific">Phyllosticta paracitricarpa</name>
    <dbReference type="NCBI Taxonomy" id="2016321"/>
    <lineage>
        <taxon>Eukaryota</taxon>
        <taxon>Fungi</taxon>
        <taxon>Dikarya</taxon>
        <taxon>Ascomycota</taxon>
        <taxon>Pezizomycotina</taxon>
        <taxon>Dothideomycetes</taxon>
        <taxon>Dothideomycetes incertae sedis</taxon>
        <taxon>Botryosphaeriales</taxon>
        <taxon>Phyllostictaceae</taxon>
        <taxon>Phyllosticta</taxon>
    </lineage>
</organism>
<dbReference type="PANTHER" id="PTHR12532">
    <property type="entry name" value="TRANSLATIONAL ACTIVATOR OF CYTOCHROME C OXIDASE 1"/>
    <property type="match status" value="1"/>
</dbReference>
<evidence type="ECO:0000259" key="2">
    <source>
        <dbReference type="Pfam" id="PF01709"/>
    </source>
</evidence>
<dbReference type="InterPro" id="IPR026564">
    <property type="entry name" value="Transcrip_reg_TACO1-like_dom3"/>
</dbReference>
<dbReference type="SUPFAM" id="SSF75625">
    <property type="entry name" value="YebC-like"/>
    <property type="match status" value="1"/>
</dbReference>
<reference evidence="4 5" key="1">
    <citation type="submission" date="2024-04" db="EMBL/GenBank/DDBJ databases">
        <title>Phyllosticta paracitricarpa is synonymous to the EU quarantine fungus P. citricarpa based on phylogenomic analyses.</title>
        <authorList>
            <consortium name="Lawrence Berkeley National Laboratory"/>
            <person name="Van ingen-buijs V.A."/>
            <person name="Van westerhoven A.C."/>
            <person name="Haridas S."/>
            <person name="Skiadas P."/>
            <person name="Martin F."/>
            <person name="Groenewald J.Z."/>
            <person name="Crous P.W."/>
            <person name="Seidl M.F."/>
        </authorList>
    </citation>
    <scope>NUCLEOTIDE SEQUENCE [LARGE SCALE GENOMIC DNA]</scope>
    <source>
        <strain evidence="4 5">CBS 141358</strain>
    </source>
</reference>